<protein>
    <recommendedName>
        <fullName evidence="1">RNase H type-1 domain-containing protein</fullName>
    </recommendedName>
</protein>
<dbReference type="InterPro" id="IPR012337">
    <property type="entry name" value="RNaseH-like_sf"/>
</dbReference>
<dbReference type="AlphaFoldDB" id="A0A165KWH6"/>
<organism evidence="2 3">
    <name type="scientific">Daedalea quercina L-15889</name>
    <dbReference type="NCBI Taxonomy" id="1314783"/>
    <lineage>
        <taxon>Eukaryota</taxon>
        <taxon>Fungi</taxon>
        <taxon>Dikarya</taxon>
        <taxon>Basidiomycota</taxon>
        <taxon>Agaricomycotina</taxon>
        <taxon>Agaricomycetes</taxon>
        <taxon>Polyporales</taxon>
        <taxon>Fomitopsis</taxon>
    </lineage>
</organism>
<dbReference type="PROSITE" id="PS50879">
    <property type="entry name" value="RNASE_H_1"/>
    <property type="match status" value="1"/>
</dbReference>
<evidence type="ECO:0000313" key="3">
    <source>
        <dbReference type="Proteomes" id="UP000076727"/>
    </source>
</evidence>
<dbReference type="GO" id="GO:0003676">
    <property type="term" value="F:nucleic acid binding"/>
    <property type="evidence" value="ECO:0007669"/>
    <property type="project" value="InterPro"/>
</dbReference>
<dbReference type="InterPro" id="IPR036397">
    <property type="entry name" value="RNaseH_sf"/>
</dbReference>
<keyword evidence="3" id="KW-1185">Reference proteome</keyword>
<dbReference type="Gene3D" id="3.30.420.10">
    <property type="entry name" value="Ribonuclease H-like superfamily/Ribonuclease H"/>
    <property type="match status" value="1"/>
</dbReference>
<dbReference type="SUPFAM" id="SSF53098">
    <property type="entry name" value="Ribonuclease H-like"/>
    <property type="match status" value="1"/>
</dbReference>
<dbReference type="InterPro" id="IPR002156">
    <property type="entry name" value="RNaseH_domain"/>
</dbReference>
<dbReference type="GO" id="GO:0004523">
    <property type="term" value="F:RNA-DNA hybrid ribonuclease activity"/>
    <property type="evidence" value="ECO:0007669"/>
    <property type="project" value="InterPro"/>
</dbReference>
<dbReference type="OrthoDB" id="407198at2759"/>
<dbReference type="Proteomes" id="UP000076727">
    <property type="component" value="Unassembled WGS sequence"/>
</dbReference>
<evidence type="ECO:0000313" key="2">
    <source>
        <dbReference type="EMBL" id="KZT63676.1"/>
    </source>
</evidence>
<name>A0A165KWH6_9APHY</name>
<proteinExistence type="predicted"/>
<feature type="domain" description="RNase H type-1" evidence="1">
    <location>
        <begin position="1"/>
        <end position="32"/>
    </location>
</feature>
<reference evidence="2 3" key="1">
    <citation type="journal article" date="2016" name="Mol. Biol. Evol.">
        <title>Comparative Genomics of Early-Diverging Mushroom-Forming Fungi Provides Insights into the Origins of Lignocellulose Decay Capabilities.</title>
        <authorList>
            <person name="Nagy L.G."/>
            <person name="Riley R."/>
            <person name="Tritt A."/>
            <person name="Adam C."/>
            <person name="Daum C."/>
            <person name="Floudas D."/>
            <person name="Sun H."/>
            <person name="Yadav J.S."/>
            <person name="Pangilinan J."/>
            <person name="Larsson K.H."/>
            <person name="Matsuura K."/>
            <person name="Barry K."/>
            <person name="Labutti K."/>
            <person name="Kuo R."/>
            <person name="Ohm R.A."/>
            <person name="Bhattacharya S.S."/>
            <person name="Shirouzu T."/>
            <person name="Yoshinaga Y."/>
            <person name="Martin F.M."/>
            <person name="Grigoriev I.V."/>
            <person name="Hibbett D.S."/>
        </authorList>
    </citation>
    <scope>NUCLEOTIDE SEQUENCE [LARGE SCALE GENOMIC DNA]</scope>
    <source>
        <strain evidence="2 3">L-15889</strain>
    </source>
</reference>
<accession>A0A165KWH6</accession>
<evidence type="ECO:0000259" key="1">
    <source>
        <dbReference type="PROSITE" id="PS50879"/>
    </source>
</evidence>
<sequence>MRQEKTLFKWVKGHKGHKLNEGADKLAGMGAWKNAPDVVTTNVGSTLKLTGAKLAIMTQKLAYQGIREVKMRGYEPLANNIKVFFRETPADAQLWKGIRHKDIRWEIRYLLWMTMHDAYMEEMKQRHECSVCGVPETMDHILTKCEVLGQNKLWDKKSKLWLRPSIRAVLSCPIAPFC</sequence>
<dbReference type="EMBL" id="KV429165">
    <property type="protein sequence ID" value="KZT63676.1"/>
    <property type="molecule type" value="Genomic_DNA"/>
</dbReference>
<gene>
    <name evidence="2" type="ORF">DAEQUDRAFT_777190</name>
</gene>
<dbReference type="STRING" id="1314783.A0A165KWH6"/>